<feature type="chain" id="PRO_5025380014" evidence="2">
    <location>
        <begin position="21"/>
        <end position="175"/>
    </location>
</feature>
<sequence length="175" mass="19366">MQLLLAIVLALVACADLASAWRMRLYQGQRYTGATSTKAGKGLPGSACHSINGFQGANLGGKFKSFKYWPHDPKYNTDCGVYFYRSSNCKTGRGSGYTGFFLWESTGTGYEPYYSMKTTCKYARRKRSEIEGQGNATAAALETIDEEYLADPVYSEDLEGPDDWETSDTDEGDEE</sequence>
<evidence type="ECO:0000313" key="4">
    <source>
        <dbReference type="Proteomes" id="UP000800097"/>
    </source>
</evidence>
<dbReference type="AlphaFoldDB" id="A0A6A6J5P3"/>
<keyword evidence="2" id="KW-0732">Signal</keyword>
<keyword evidence="4" id="KW-1185">Reference proteome</keyword>
<feature type="region of interest" description="Disordered" evidence="1">
    <location>
        <begin position="151"/>
        <end position="175"/>
    </location>
</feature>
<gene>
    <name evidence="3" type="ORF">EI97DRAFT_437990</name>
</gene>
<proteinExistence type="predicted"/>
<dbReference type="Proteomes" id="UP000800097">
    <property type="component" value="Unassembled WGS sequence"/>
</dbReference>
<accession>A0A6A6J5P3</accession>
<evidence type="ECO:0000313" key="3">
    <source>
        <dbReference type="EMBL" id="KAF2271288.1"/>
    </source>
</evidence>
<evidence type="ECO:0000256" key="1">
    <source>
        <dbReference type="SAM" id="MobiDB-lite"/>
    </source>
</evidence>
<reference evidence="3" key="1">
    <citation type="journal article" date="2020" name="Stud. Mycol.">
        <title>101 Dothideomycetes genomes: a test case for predicting lifestyles and emergence of pathogens.</title>
        <authorList>
            <person name="Haridas S."/>
            <person name="Albert R."/>
            <person name="Binder M."/>
            <person name="Bloem J."/>
            <person name="Labutti K."/>
            <person name="Salamov A."/>
            <person name="Andreopoulos B."/>
            <person name="Baker S."/>
            <person name="Barry K."/>
            <person name="Bills G."/>
            <person name="Bluhm B."/>
            <person name="Cannon C."/>
            <person name="Castanera R."/>
            <person name="Culley D."/>
            <person name="Daum C."/>
            <person name="Ezra D."/>
            <person name="Gonzalez J."/>
            <person name="Henrissat B."/>
            <person name="Kuo A."/>
            <person name="Liang C."/>
            <person name="Lipzen A."/>
            <person name="Lutzoni F."/>
            <person name="Magnuson J."/>
            <person name="Mondo S."/>
            <person name="Nolan M."/>
            <person name="Ohm R."/>
            <person name="Pangilinan J."/>
            <person name="Park H.-J."/>
            <person name="Ramirez L."/>
            <person name="Alfaro M."/>
            <person name="Sun H."/>
            <person name="Tritt A."/>
            <person name="Yoshinaga Y."/>
            <person name="Zwiers L.-H."/>
            <person name="Turgeon B."/>
            <person name="Goodwin S."/>
            <person name="Spatafora J."/>
            <person name="Crous P."/>
            <person name="Grigoriev I."/>
        </authorList>
    </citation>
    <scope>NUCLEOTIDE SEQUENCE</scope>
    <source>
        <strain evidence="3">CBS 379.55</strain>
    </source>
</reference>
<dbReference type="EMBL" id="ML986553">
    <property type="protein sequence ID" value="KAF2271288.1"/>
    <property type="molecule type" value="Genomic_DNA"/>
</dbReference>
<feature type="signal peptide" evidence="2">
    <location>
        <begin position="1"/>
        <end position="20"/>
    </location>
</feature>
<dbReference type="GeneID" id="54552633"/>
<protein>
    <submittedName>
        <fullName evidence="3">Uncharacterized protein</fullName>
    </submittedName>
</protein>
<dbReference type="RefSeq" id="XP_033648827.1">
    <property type="nucleotide sequence ID" value="XM_033799458.1"/>
</dbReference>
<name>A0A6A6J5P3_WESOR</name>
<organism evidence="3 4">
    <name type="scientific">Westerdykella ornata</name>
    <dbReference type="NCBI Taxonomy" id="318751"/>
    <lineage>
        <taxon>Eukaryota</taxon>
        <taxon>Fungi</taxon>
        <taxon>Dikarya</taxon>
        <taxon>Ascomycota</taxon>
        <taxon>Pezizomycotina</taxon>
        <taxon>Dothideomycetes</taxon>
        <taxon>Pleosporomycetidae</taxon>
        <taxon>Pleosporales</taxon>
        <taxon>Sporormiaceae</taxon>
        <taxon>Westerdykella</taxon>
    </lineage>
</organism>
<evidence type="ECO:0000256" key="2">
    <source>
        <dbReference type="SAM" id="SignalP"/>
    </source>
</evidence>